<dbReference type="OMA" id="RLQWAMN"/>
<evidence type="ECO:0000313" key="1">
    <source>
        <dbReference type="EMBL" id="AMU86348.1"/>
    </source>
</evidence>
<dbReference type="Pfam" id="PF08713">
    <property type="entry name" value="DNA_alkylation"/>
    <property type="match status" value="1"/>
</dbReference>
<dbReference type="PANTHER" id="PTHR41291:SF1">
    <property type="entry name" value="DNA ALKYLATION REPAIR PROTEIN"/>
    <property type="match status" value="1"/>
</dbReference>
<dbReference type="CDD" id="cd06561">
    <property type="entry name" value="AlkD_like"/>
    <property type="match status" value="1"/>
</dbReference>
<evidence type="ECO:0000313" key="6">
    <source>
        <dbReference type="Proteomes" id="UP000249146"/>
    </source>
</evidence>
<evidence type="ECO:0000313" key="3">
    <source>
        <dbReference type="EMBL" id="RAL69550.1"/>
    </source>
</evidence>
<reference evidence="1 4" key="1">
    <citation type="submission" date="2015-03" db="EMBL/GenBank/DDBJ databases">
        <title>Genomic characterization of Dehalococcoides mccartyi strain 11a5, an unusal plasmid-containing chloroethene dechlorinator.</title>
        <authorList>
            <person name="Zhao S."/>
            <person name="Ding C."/>
            <person name="He J."/>
        </authorList>
    </citation>
    <scope>NUCLEOTIDE SEQUENCE [LARGE SCALE GENOMIC DNA]</scope>
    <source>
        <strain evidence="1 4">11a5</strain>
    </source>
</reference>
<proteinExistence type="predicted"/>
<protein>
    <submittedName>
        <fullName evidence="1">DNA alkylation repair enzyme-like protein</fullName>
    </submittedName>
    <submittedName>
        <fullName evidence="2">DNA alkylation repair protein</fullName>
    </submittedName>
</protein>
<organism evidence="1 4">
    <name type="scientific">Dehalococcoides mccartyi</name>
    <dbReference type="NCBI Taxonomy" id="61435"/>
    <lineage>
        <taxon>Bacteria</taxon>
        <taxon>Bacillati</taxon>
        <taxon>Chloroflexota</taxon>
        <taxon>Dehalococcoidia</taxon>
        <taxon>Dehalococcoidales</taxon>
        <taxon>Dehalococcoidaceae</taxon>
        <taxon>Dehalococcoides</taxon>
    </lineage>
</organism>
<dbReference type="RefSeq" id="WP_011309094.1">
    <property type="nucleotide sequence ID" value="NZ_AP024514.1"/>
</dbReference>
<dbReference type="Gene3D" id="1.25.10.90">
    <property type="match status" value="1"/>
</dbReference>
<dbReference type="AlphaFoldDB" id="A0A142V995"/>
<dbReference type="OrthoDB" id="9784740at2"/>
<dbReference type="Proteomes" id="UP000233649">
    <property type="component" value="Unassembled WGS sequence"/>
</dbReference>
<dbReference type="PATRIC" id="fig|61435.13.peg.550"/>
<dbReference type="Proteomes" id="UP000249146">
    <property type="component" value="Unassembled WGS sequence"/>
</dbReference>
<accession>A0A142V995</accession>
<reference evidence="2 5" key="2">
    <citation type="journal article" date="2017" name="FEMS Microbiol. Ecol.">
        <title>Reconstructed genomes of novel Dehalococcoides mccartyi strains from 1,2,3,4-tetrachlorodibenzo-p-dioxin-dechlorinating enrichment cultures reveal divergent reductive dehalogenase gene profiles.</title>
        <authorList>
            <person name="Dam H.T."/>
            <person name="Vollmers J."/>
            <person name="Kaster A.K."/>
            <person name="Haggblom M.M."/>
        </authorList>
    </citation>
    <scope>NUCLEOTIDE SEQUENCE [LARGE SCALE GENOMIC DNA]</scope>
    <source>
        <strain evidence="2 5">H1-3-2.001</strain>
    </source>
</reference>
<dbReference type="InterPro" id="IPR016024">
    <property type="entry name" value="ARM-type_fold"/>
</dbReference>
<dbReference type="InterPro" id="IPR014825">
    <property type="entry name" value="DNA_alkylation"/>
</dbReference>
<gene>
    <name evidence="3" type="ORF">C1G87_0551</name>
    <name evidence="2" type="ORF">CVH13_00335</name>
    <name evidence="1" type="ORF">Dm11a5_0522</name>
</gene>
<dbReference type="PANTHER" id="PTHR41291">
    <property type="entry name" value="DNA ALKYLATION REPAIR PROTEIN"/>
    <property type="match status" value="1"/>
</dbReference>
<reference evidence="3 6" key="3">
    <citation type="submission" date="2018-05" db="EMBL/GenBank/DDBJ databases">
        <title>Draft genome sequences of Dehalococcoides mccartyi strains RC and KS.</title>
        <authorList>
            <person name="Higgins S.A."/>
            <person name="Padilla-Crespo E."/>
            <person name="Loeffler F.E."/>
        </authorList>
    </citation>
    <scope>NUCLEOTIDE SEQUENCE [LARGE SCALE GENOMIC DNA]</scope>
    <source>
        <strain evidence="3 6">RC</strain>
    </source>
</reference>
<dbReference type="SUPFAM" id="SSF48371">
    <property type="entry name" value="ARM repeat"/>
    <property type="match status" value="1"/>
</dbReference>
<dbReference type="EMBL" id="QGLC01000009">
    <property type="protein sequence ID" value="RAL69550.1"/>
    <property type="molecule type" value="Genomic_DNA"/>
</dbReference>
<dbReference type="EMBL" id="PHFD01000096">
    <property type="protein sequence ID" value="PKH47663.1"/>
    <property type="molecule type" value="Genomic_DNA"/>
</dbReference>
<dbReference type="Proteomes" id="UP000076394">
    <property type="component" value="Chromosome"/>
</dbReference>
<evidence type="ECO:0000313" key="4">
    <source>
        <dbReference type="Proteomes" id="UP000076394"/>
    </source>
</evidence>
<evidence type="ECO:0000313" key="5">
    <source>
        <dbReference type="Proteomes" id="UP000233649"/>
    </source>
</evidence>
<sequence length="240" mass="27169">MANIEIQEEYTELITQLKALANADNAAGMSRFGISSANTLGVSGKDIRRLIVQAGHNHPLAMLLWDSGIHEARIMASLVAESRKVSPQEMETWVKDIDSWDICDLCCNNLWYKTPFAYEQALKWTYREEEYVKRAGFVLLTALAVHDKKAPDEKFVLFFPRLLAEASDERNYVKKSVNWALRQIGKRNLSLNKAAITLGEEILAQNTRSARFIATDALRELKSPQIQERLSGSRKKPTDA</sequence>
<evidence type="ECO:0000313" key="2">
    <source>
        <dbReference type="EMBL" id="PKH47663.1"/>
    </source>
</evidence>
<dbReference type="EMBL" id="CP011127">
    <property type="protein sequence ID" value="AMU86348.1"/>
    <property type="molecule type" value="Genomic_DNA"/>
</dbReference>
<name>A0A142V995_9CHLR</name>